<proteinExistence type="predicted"/>
<accession>A0A6A7BBJ6</accession>
<gene>
    <name evidence="1" type="ORF">T440DRAFT_65973</name>
</gene>
<keyword evidence="2" id="KW-1185">Reference proteome</keyword>
<dbReference type="AlphaFoldDB" id="A0A6A7BBJ6"/>
<dbReference type="Proteomes" id="UP000799423">
    <property type="component" value="Unassembled WGS sequence"/>
</dbReference>
<evidence type="ECO:0000313" key="1">
    <source>
        <dbReference type="EMBL" id="KAF2851518.1"/>
    </source>
</evidence>
<name>A0A6A7BBJ6_9PLEO</name>
<protein>
    <submittedName>
        <fullName evidence="1">Uncharacterized protein</fullName>
    </submittedName>
</protein>
<organism evidence="1 2">
    <name type="scientific">Plenodomus tracheiphilus IPT5</name>
    <dbReference type="NCBI Taxonomy" id="1408161"/>
    <lineage>
        <taxon>Eukaryota</taxon>
        <taxon>Fungi</taxon>
        <taxon>Dikarya</taxon>
        <taxon>Ascomycota</taxon>
        <taxon>Pezizomycotina</taxon>
        <taxon>Dothideomycetes</taxon>
        <taxon>Pleosporomycetidae</taxon>
        <taxon>Pleosporales</taxon>
        <taxon>Pleosporineae</taxon>
        <taxon>Leptosphaeriaceae</taxon>
        <taxon>Plenodomus</taxon>
    </lineage>
</organism>
<dbReference type="EMBL" id="MU006302">
    <property type="protein sequence ID" value="KAF2851518.1"/>
    <property type="molecule type" value="Genomic_DNA"/>
</dbReference>
<reference evidence="1" key="1">
    <citation type="submission" date="2020-01" db="EMBL/GenBank/DDBJ databases">
        <authorList>
            <consortium name="DOE Joint Genome Institute"/>
            <person name="Haridas S."/>
            <person name="Albert R."/>
            <person name="Binder M."/>
            <person name="Bloem J."/>
            <person name="Labutti K."/>
            <person name="Salamov A."/>
            <person name="Andreopoulos B."/>
            <person name="Baker S.E."/>
            <person name="Barry K."/>
            <person name="Bills G."/>
            <person name="Bluhm B.H."/>
            <person name="Cannon C."/>
            <person name="Castanera R."/>
            <person name="Culley D.E."/>
            <person name="Daum C."/>
            <person name="Ezra D."/>
            <person name="Gonzalez J.B."/>
            <person name="Henrissat B."/>
            <person name="Kuo A."/>
            <person name="Liang C."/>
            <person name="Lipzen A."/>
            <person name="Lutzoni F."/>
            <person name="Magnuson J."/>
            <person name="Mondo S."/>
            <person name="Nolan M."/>
            <person name="Ohm R."/>
            <person name="Pangilinan J."/>
            <person name="Park H.-J."/>
            <person name="Ramirez L."/>
            <person name="Alfaro M."/>
            <person name="Sun H."/>
            <person name="Tritt A."/>
            <person name="Yoshinaga Y."/>
            <person name="Zwiers L.-H."/>
            <person name="Turgeon B.G."/>
            <person name="Goodwin S.B."/>
            <person name="Spatafora J.W."/>
            <person name="Crous P.W."/>
            <person name="Grigoriev I.V."/>
        </authorList>
    </citation>
    <scope>NUCLEOTIDE SEQUENCE</scope>
    <source>
        <strain evidence="1">IPT5</strain>
    </source>
</reference>
<sequence length="177" mass="19883">MLKEQFAHLHYLVLSAIGKEVVLTQCNEFYMELPLPIVSVLVPNLVHFLLGKNHAAFRQGIQDLRKKLLNSLSKTDTPKVTQRLHPFQLSNLLYIPKGTVDCTTRSRFSAIKTQTIVPILKHFDCHKYDTLCSITGLLKIALTPRYICFTTRTETSCLMVISTIAAGSSLGAPRLDQ</sequence>
<evidence type="ECO:0000313" key="2">
    <source>
        <dbReference type="Proteomes" id="UP000799423"/>
    </source>
</evidence>